<dbReference type="EMBL" id="OZ034817">
    <property type="protein sequence ID" value="CAL1383887.1"/>
    <property type="molecule type" value="Genomic_DNA"/>
</dbReference>
<evidence type="ECO:0000313" key="2">
    <source>
        <dbReference type="EMBL" id="CAL1383887.1"/>
    </source>
</evidence>
<dbReference type="Proteomes" id="UP001497516">
    <property type="component" value="Chromosome 4"/>
</dbReference>
<organism evidence="2 3">
    <name type="scientific">Linum trigynum</name>
    <dbReference type="NCBI Taxonomy" id="586398"/>
    <lineage>
        <taxon>Eukaryota</taxon>
        <taxon>Viridiplantae</taxon>
        <taxon>Streptophyta</taxon>
        <taxon>Embryophyta</taxon>
        <taxon>Tracheophyta</taxon>
        <taxon>Spermatophyta</taxon>
        <taxon>Magnoliopsida</taxon>
        <taxon>eudicotyledons</taxon>
        <taxon>Gunneridae</taxon>
        <taxon>Pentapetalae</taxon>
        <taxon>rosids</taxon>
        <taxon>fabids</taxon>
        <taxon>Malpighiales</taxon>
        <taxon>Linaceae</taxon>
        <taxon>Linum</taxon>
    </lineage>
</organism>
<feature type="region of interest" description="Disordered" evidence="1">
    <location>
        <begin position="79"/>
        <end position="137"/>
    </location>
</feature>
<feature type="region of interest" description="Disordered" evidence="1">
    <location>
        <begin position="1"/>
        <end position="25"/>
    </location>
</feature>
<evidence type="ECO:0000313" key="3">
    <source>
        <dbReference type="Proteomes" id="UP001497516"/>
    </source>
</evidence>
<proteinExistence type="predicted"/>
<reference evidence="2 3" key="1">
    <citation type="submission" date="2024-04" db="EMBL/GenBank/DDBJ databases">
        <authorList>
            <person name="Fracassetti M."/>
        </authorList>
    </citation>
    <scope>NUCLEOTIDE SEQUENCE [LARGE SCALE GENOMIC DNA]</scope>
</reference>
<keyword evidence="3" id="KW-1185">Reference proteome</keyword>
<feature type="compositionally biased region" description="Basic residues" evidence="1">
    <location>
        <begin position="102"/>
        <end position="114"/>
    </location>
</feature>
<dbReference type="AlphaFoldDB" id="A0AAV2EDR7"/>
<sequence length="206" mass="22386">MKNQVQNNYPSAAPPPRRSFSMNPNDMFHGSLVGFAPPPPFFSSYLPTNSSAALSNFYYHHQQEPAHLAAAPPLLPLPAAAPIGRPHHGSLPSYKSAPAAKKPGRGARKPKKPAKRSDEPKPLMPYNNNNNKDVSKVPPAVKEIPVLSLADELLISMLAPPPSSLPLPRFSLRPKRLMMTMSSCTAEAAVNDNGTADSLRQMLRLR</sequence>
<evidence type="ECO:0000256" key="1">
    <source>
        <dbReference type="SAM" id="MobiDB-lite"/>
    </source>
</evidence>
<protein>
    <submittedName>
        <fullName evidence="2">Uncharacterized protein</fullName>
    </submittedName>
</protein>
<accession>A0AAV2EDR7</accession>
<name>A0AAV2EDR7_9ROSI</name>
<gene>
    <name evidence="2" type="ORF">LTRI10_LOCUS25128</name>
</gene>